<accession>A0A8J3D3T7</accession>
<protein>
    <submittedName>
        <fullName evidence="1">Uncharacterized protein</fullName>
    </submittedName>
</protein>
<evidence type="ECO:0000313" key="2">
    <source>
        <dbReference type="Proteomes" id="UP000598271"/>
    </source>
</evidence>
<organism evidence="1 2">
    <name type="scientific">Persicitalea jodogahamensis</name>
    <dbReference type="NCBI Taxonomy" id="402147"/>
    <lineage>
        <taxon>Bacteria</taxon>
        <taxon>Pseudomonadati</taxon>
        <taxon>Bacteroidota</taxon>
        <taxon>Cytophagia</taxon>
        <taxon>Cytophagales</taxon>
        <taxon>Spirosomataceae</taxon>
        <taxon>Persicitalea</taxon>
    </lineage>
</organism>
<sequence length="234" mass="26553">MDKIKLQVENVAHEYLSEIPDAWQKEDYLKILEAFDFADADALPDKELAEMTLMAITDEEPNQAAENLMALYLSDDLNEGQMSQIASDMQLDKIFEEYPEIGLHHRMFSINQLLRKAYNGKFPDGKAVQITFTLTDTDGTFSKAGDITSEIILKALQKAMPDNSIVKRLYPDQLEGKKELADADAIVWKRNVTQSGDTYEVEIISSDYWLGDILDHPSYEAEVTPFKHAETAEH</sequence>
<evidence type="ECO:0000313" key="1">
    <source>
        <dbReference type="EMBL" id="GHB54625.1"/>
    </source>
</evidence>
<reference evidence="1 2" key="1">
    <citation type="journal article" date="2014" name="Int. J. Syst. Evol. Microbiol.">
        <title>Complete genome sequence of Corynebacterium casei LMG S-19264T (=DSM 44701T), isolated from a smear-ripened cheese.</title>
        <authorList>
            <consortium name="US DOE Joint Genome Institute (JGI-PGF)"/>
            <person name="Walter F."/>
            <person name="Albersmeier A."/>
            <person name="Kalinowski J."/>
            <person name="Ruckert C."/>
        </authorList>
    </citation>
    <scope>NUCLEOTIDE SEQUENCE [LARGE SCALE GENOMIC DNA]</scope>
    <source>
        <strain evidence="1 2">KCTC 12866</strain>
    </source>
</reference>
<keyword evidence="2" id="KW-1185">Reference proteome</keyword>
<name>A0A8J3D3T7_9BACT</name>
<gene>
    <name evidence="1" type="ORF">GCM10007390_04620</name>
</gene>
<dbReference type="RefSeq" id="WP_189562736.1">
    <property type="nucleotide sequence ID" value="NZ_BMXF01000001.1"/>
</dbReference>
<comment type="caution">
    <text evidence="1">The sequence shown here is derived from an EMBL/GenBank/DDBJ whole genome shotgun (WGS) entry which is preliminary data.</text>
</comment>
<dbReference type="EMBL" id="BMXF01000001">
    <property type="protein sequence ID" value="GHB54625.1"/>
    <property type="molecule type" value="Genomic_DNA"/>
</dbReference>
<dbReference type="AlphaFoldDB" id="A0A8J3D3T7"/>
<proteinExistence type="predicted"/>
<dbReference type="Proteomes" id="UP000598271">
    <property type="component" value="Unassembled WGS sequence"/>
</dbReference>